<evidence type="ECO:0000313" key="2">
    <source>
        <dbReference type="EMBL" id="CAA9443301.1"/>
    </source>
</evidence>
<reference evidence="2" key="1">
    <citation type="submission" date="2020-02" db="EMBL/GenBank/DDBJ databases">
        <authorList>
            <person name="Meier V. D."/>
        </authorList>
    </citation>
    <scope>NUCLEOTIDE SEQUENCE</scope>
    <source>
        <strain evidence="2">AVDCRST_MAG80</strain>
    </source>
</reference>
<name>A0A6J4QHD7_9ACTN</name>
<gene>
    <name evidence="2" type="ORF">AVDCRST_MAG80-1527</name>
</gene>
<dbReference type="NCBIfam" id="NF033545">
    <property type="entry name" value="transpos_IS630"/>
    <property type="match status" value="1"/>
</dbReference>
<dbReference type="InterPro" id="IPR038717">
    <property type="entry name" value="Tc1-like_DDE_dom"/>
</dbReference>
<dbReference type="PANTHER" id="PTHR46564:SF1">
    <property type="entry name" value="TRANSPOSASE"/>
    <property type="match status" value="1"/>
</dbReference>
<dbReference type="AlphaFoldDB" id="A0A6J4QHD7"/>
<dbReference type="PANTHER" id="PTHR46564">
    <property type="entry name" value="TRANSPOSASE"/>
    <property type="match status" value="1"/>
</dbReference>
<dbReference type="Pfam" id="PF13358">
    <property type="entry name" value="DDE_3"/>
    <property type="match status" value="1"/>
</dbReference>
<feature type="domain" description="Tc1-like transposase DDE" evidence="1">
    <location>
        <begin position="11"/>
        <end position="153"/>
    </location>
</feature>
<proteinExistence type="predicted"/>
<dbReference type="InterPro" id="IPR036397">
    <property type="entry name" value="RNaseH_sf"/>
</dbReference>
<evidence type="ECO:0000259" key="1">
    <source>
        <dbReference type="Pfam" id="PF13358"/>
    </source>
</evidence>
<dbReference type="GO" id="GO:0003676">
    <property type="term" value="F:nucleic acid binding"/>
    <property type="evidence" value="ECO:0007669"/>
    <property type="project" value="InterPro"/>
</dbReference>
<dbReference type="Gene3D" id="3.30.420.10">
    <property type="entry name" value="Ribonuclease H-like superfamily/Ribonuclease H"/>
    <property type="match status" value="1"/>
</dbReference>
<organism evidence="2">
    <name type="scientific">uncultured Rubrobacteraceae bacterium</name>
    <dbReference type="NCBI Taxonomy" id="349277"/>
    <lineage>
        <taxon>Bacteria</taxon>
        <taxon>Bacillati</taxon>
        <taxon>Actinomycetota</taxon>
        <taxon>Rubrobacteria</taxon>
        <taxon>Rubrobacterales</taxon>
        <taxon>Rubrobacteraceae</taxon>
        <taxon>environmental samples</taxon>
    </lineage>
</organism>
<dbReference type="InterPro" id="IPR047655">
    <property type="entry name" value="Transpos_IS630-like"/>
</dbReference>
<sequence length="184" mass="20190">MSVARAVDPRRLVFVDEMGTNTALSPLYAYAPKGRRAYAKVPRNRGANTTLLASMSLQGMGPCVAVEGPTTARVFEAYVEKVLAPSLRRGQIVVLDNLSAHKSQRARELIEERSCQLLYLPPYSPDFNPIEEGFSKIKGALRKAGARTRETLIDALGVAISAITTRDAQGFFEHGGYRLPVHFL</sequence>
<protein>
    <submittedName>
        <fullName evidence="2">Mobile element protein</fullName>
    </submittedName>
</protein>
<dbReference type="EMBL" id="CADCVC010000134">
    <property type="protein sequence ID" value="CAA9443301.1"/>
    <property type="molecule type" value="Genomic_DNA"/>
</dbReference>
<accession>A0A6J4QHD7</accession>